<dbReference type="EnsemblPlants" id="AET7Gv20045000.4">
    <property type="protein sequence ID" value="AET7Gv20045000.4"/>
    <property type="gene ID" value="AET7Gv20045000"/>
</dbReference>
<protein>
    <recommendedName>
        <fullName evidence="5">RING-type domain-containing protein</fullName>
    </recommendedName>
</protein>
<dbReference type="GO" id="GO:0008270">
    <property type="term" value="F:zinc ion binding"/>
    <property type="evidence" value="ECO:0007669"/>
    <property type="project" value="UniProtKB-KW"/>
</dbReference>
<organism evidence="6 7">
    <name type="scientific">Aegilops tauschii subsp. strangulata</name>
    <name type="common">Goatgrass</name>
    <dbReference type="NCBI Taxonomy" id="200361"/>
    <lineage>
        <taxon>Eukaryota</taxon>
        <taxon>Viridiplantae</taxon>
        <taxon>Streptophyta</taxon>
        <taxon>Embryophyta</taxon>
        <taxon>Tracheophyta</taxon>
        <taxon>Spermatophyta</taxon>
        <taxon>Magnoliopsida</taxon>
        <taxon>Liliopsida</taxon>
        <taxon>Poales</taxon>
        <taxon>Poaceae</taxon>
        <taxon>BOP clade</taxon>
        <taxon>Pooideae</taxon>
        <taxon>Triticodae</taxon>
        <taxon>Triticeae</taxon>
        <taxon>Triticinae</taxon>
        <taxon>Aegilops</taxon>
    </lineage>
</organism>
<evidence type="ECO:0000313" key="7">
    <source>
        <dbReference type="Proteomes" id="UP000015105"/>
    </source>
</evidence>
<dbReference type="CDD" id="cd16448">
    <property type="entry name" value="RING-H2"/>
    <property type="match status" value="1"/>
</dbReference>
<dbReference type="PROSITE" id="PS50089">
    <property type="entry name" value="ZF_RING_2"/>
    <property type="match status" value="1"/>
</dbReference>
<keyword evidence="1" id="KW-0479">Metal-binding</keyword>
<dbReference type="InterPro" id="IPR001841">
    <property type="entry name" value="Znf_RING"/>
</dbReference>
<evidence type="ECO:0000256" key="3">
    <source>
        <dbReference type="ARBA" id="ARBA00022833"/>
    </source>
</evidence>
<dbReference type="PANTHER" id="PTHR45969">
    <property type="entry name" value="RING ZINC FINGER PROTEIN-RELATED"/>
    <property type="match status" value="1"/>
</dbReference>
<dbReference type="Gramene" id="AET7Gv20045000.4">
    <property type="protein sequence ID" value="AET7Gv20045000.4"/>
    <property type="gene ID" value="AET7Gv20045000"/>
</dbReference>
<evidence type="ECO:0000259" key="5">
    <source>
        <dbReference type="PROSITE" id="PS50089"/>
    </source>
</evidence>
<feature type="domain" description="RING-type" evidence="5">
    <location>
        <begin position="101"/>
        <end position="144"/>
    </location>
</feature>
<dbReference type="SMART" id="SM00184">
    <property type="entry name" value="RING"/>
    <property type="match status" value="1"/>
</dbReference>
<dbReference type="InterPro" id="IPR013083">
    <property type="entry name" value="Znf_RING/FYVE/PHD"/>
</dbReference>
<dbReference type="GO" id="GO:0061630">
    <property type="term" value="F:ubiquitin protein ligase activity"/>
    <property type="evidence" value="ECO:0007669"/>
    <property type="project" value="TreeGrafter"/>
</dbReference>
<dbReference type="Gene3D" id="3.30.40.10">
    <property type="entry name" value="Zinc/RING finger domain, C3HC4 (zinc finger)"/>
    <property type="match status" value="1"/>
</dbReference>
<dbReference type="Gramene" id="AET7Gv20045000.3">
    <property type="protein sequence ID" value="AET7Gv20045000.3"/>
    <property type="gene ID" value="AET7Gv20045000"/>
</dbReference>
<dbReference type="SUPFAM" id="SSF57850">
    <property type="entry name" value="RING/U-box"/>
    <property type="match status" value="1"/>
</dbReference>
<evidence type="ECO:0000256" key="1">
    <source>
        <dbReference type="ARBA" id="ARBA00022723"/>
    </source>
</evidence>
<dbReference type="InterPro" id="IPR011016">
    <property type="entry name" value="Znf_RING-CH"/>
</dbReference>
<accession>A0A453QCX0</accession>
<dbReference type="SMART" id="SM00744">
    <property type="entry name" value="RINGv"/>
    <property type="match status" value="1"/>
</dbReference>
<evidence type="ECO:0000313" key="6">
    <source>
        <dbReference type="EnsemblPlants" id="AET7Gv20045000.4"/>
    </source>
</evidence>
<dbReference type="AlphaFoldDB" id="A0A453QCX0"/>
<dbReference type="PANTHER" id="PTHR45969:SF1">
    <property type="entry name" value="OS06G0109100 PROTEIN"/>
    <property type="match status" value="1"/>
</dbReference>
<dbReference type="GO" id="GO:0016567">
    <property type="term" value="P:protein ubiquitination"/>
    <property type="evidence" value="ECO:0007669"/>
    <property type="project" value="TreeGrafter"/>
</dbReference>
<reference evidence="7" key="2">
    <citation type="journal article" date="2017" name="Nat. Plants">
        <title>The Aegilops tauschii genome reveals multiple impacts of transposons.</title>
        <authorList>
            <person name="Zhao G."/>
            <person name="Zou C."/>
            <person name="Li K."/>
            <person name="Wang K."/>
            <person name="Li T."/>
            <person name="Gao L."/>
            <person name="Zhang X."/>
            <person name="Wang H."/>
            <person name="Yang Z."/>
            <person name="Liu X."/>
            <person name="Jiang W."/>
            <person name="Mao L."/>
            <person name="Kong X."/>
            <person name="Jiao Y."/>
            <person name="Jia J."/>
        </authorList>
    </citation>
    <scope>NUCLEOTIDE SEQUENCE [LARGE SCALE GENOMIC DNA]</scope>
    <source>
        <strain evidence="7">cv. AL8/78</strain>
    </source>
</reference>
<keyword evidence="2 4" id="KW-0863">Zinc-finger</keyword>
<proteinExistence type="predicted"/>
<dbReference type="EnsemblPlants" id="AET7Gv20045000.3">
    <property type="protein sequence ID" value="AET7Gv20045000.3"/>
    <property type="gene ID" value="AET7Gv20045000"/>
</dbReference>
<reference evidence="6" key="4">
    <citation type="submission" date="2019-03" db="UniProtKB">
        <authorList>
            <consortium name="EnsemblPlants"/>
        </authorList>
    </citation>
    <scope>IDENTIFICATION</scope>
</reference>
<dbReference type="STRING" id="200361.A0A453QCX0"/>
<keyword evidence="3" id="KW-0862">Zinc</keyword>
<reference evidence="6" key="3">
    <citation type="journal article" date="2017" name="Nature">
        <title>Genome sequence of the progenitor of the wheat D genome Aegilops tauschii.</title>
        <authorList>
            <person name="Luo M.C."/>
            <person name="Gu Y.Q."/>
            <person name="Puiu D."/>
            <person name="Wang H."/>
            <person name="Twardziok S.O."/>
            <person name="Deal K.R."/>
            <person name="Huo N."/>
            <person name="Zhu T."/>
            <person name="Wang L."/>
            <person name="Wang Y."/>
            <person name="McGuire P.E."/>
            <person name="Liu S."/>
            <person name="Long H."/>
            <person name="Ramasamy R.K."/>
            <person name="Rodriguez J.C."/>
            <person name="Van S.L."/>
            <person name="Yuan L."/>
            <person name="Wang Z."/>
            <person name="Xia Z."/>
            <person name="Xiao L."/>
            <person name="Anderson O.D."/>
            <person name="Ouyang S."/>
            <person name="Liang Y."/>
            <person name="Zimin A.V."/>
            <person name="Pertea G."/>
            <person name="Qi P."/>
            <person name="Bennetzen J.L."/>
            <person name="Dai X."/>
            <person name="Dawson M.W."/>
            <person name="Muller H.G."/>
            <person name="Kugler K."/>
            <person name="Rivarola-Duarte L."/>
            <person name="Spannagl M."/>
            <person name="Mayer K.F.X."/>
            <person name="Lu F.H."/>
            <person name="Bevan M.W."/>
            <person name="Leroy P."/>
            <person name="Li P."/>
            <person name="You F.M."/>
            <person name="Sun Q."/>
            <person name="Liu Z."/>
            <person name="Lyons E."/>
            <person name="Wicker T."/>
            <person name="Salzberg S.L."/>
            <person name="Devos K.M."/>
            <person name="Dvorak J."/>
        </authorList>
    </citation>
    <scope>NUCLEOTIDE SEQUENCE [LARGE SCALE GENOMIC DNA]</scope>
    <source>
        <strain evidence="6">cv. AL8/78</strain>
    </source>
</reference>
<evidence type="ECO:0000256" key="2">
    <source>
        <dbReference type="ARBA" id="ARBA00022771"/>
    </source>
</evidence>
<keyword evidence="7" id="KW-1185">Reference proteome</keyword>
<reference evidence="7" key="1">
    <citation type="journal article" date="2014" name="Science">
        <title>Ancient hybridizations among the ancestral genomes of bread wheat.</title>
        <authorList>
            <consortium name="International Wheat Genome Sequencing Consortium,"/>
            <person name="Marcussen T."/>
            <person name="Sandve S.R."/>
            <person name="Heier L."/>
            <person name="Spannagl M."/>
            <person name="Pfeifer M."/>
            <person name="Jakobsen K.S."/>
            <person name="Wulff B.B."/>
            <person name="Steuernagel B."/>
            <person name="Mayer K.F."/>
            <person name="Olsen O.A."/>
        </authorList>
    </citation>
    <scope>NUCLEOTIDE SEQUENCE [LARGE SCALE GENOMIC DNA]</scope>
    <source>
        <strain evidence="7">cv. AL8/78</strain>
    </source>
</reference>
<reference evidence="6" key="5">
    <citation type="journal article" date="2021" name="G3 (Bethesda)">
        <title>Aegilops tauschii genome assembly Aet v5.0 features greater sequence contiguity and improved annotation.</title>
        <authorList>
            <person name="Wang L."/>
            <person name="Zhu T."/>
            <person name="Rodriguez J.C."/>
            <person name="Deal K.R."/>
            <person name="Dubcovsky J."/>
            <person name="McGuire P.E."/>
            <person name="Lux T."/>
            <person name="Spannagl M."/>
            <person name="Mayer K.F.X."/>
            <person name="Baldrich P."/>
            <person name="Meyers B.C."/>
            <person name="Huo N."/>
            <person name="Gu Y.Q."/>
            <person name="Zhou H."/>
            <person name="Devos K.M."/>
            <person name="Bennetzen J.L."/>
            <person name="Unver T."/>
            <person name="Budak H."/>
            <person name="Gulick P.J."/>
            <person name="Galiba G."/>
            <person name="Kalapos B."/>
            <person name="Nelson D.R."/>
            <person name="Li P."/>
            <person name="You F.M."/>
            <person name="Luo M.C."/>
            <person name="Dvorak J."/>
        </authorList>
    </citation>
    <scope>NUCLEOTIDE SEQUENCE [LARGE SCALE GENOMIC DNA]</scope>
    <source>
        <strain evidence="6">cv. AL8/78</strain>
    </source>
</reference>
<dbReference type="Pfam" id="PF13639">
    <property type="entry name" value="zf-RING_2"/>
    <property type="match status" value="1"/>
</dbReference>
<sequence>MGFPAPVFSECEVPRLLLSLLVLIARLRRLYSWPLRFIGAGVDDDLSFDHPTASGIADHHRRQELYHEDHCLVELEEHSPAMRFDALSSARGEDLLLPESCAVCFGEFHGAARVRRPRGCRHVFHRGCLDRWASHGRRTCPLCRETNPTTTLPTEVMAVRCQNIFRSASPLKRFSQ</sequence>
<evidence type="ECO:0000256" key="4">
    <source>
        <dbReference type="PROSITE-ProRule" id="PRU00175"/>
    </source>
</evidence>
<dbReference type="Proteomes" id="UP000015105">
    <property type="component" value="Chromosome 7D"/>
</dbReference>
<name>A0A453QCX0_AEGTS</name>